<dbReference type="AlphaFoldDB" id="A0A1G2QZ45"/>
<evidence type="ECO:0000256" key="5">
    <source>
        <dbReference type="SAM" id="MobiDB-lite"/>
    </source>
</evidence>
<reference evidence="7 8" key="1">
    <citation type="journal article" date="2016" name="Nat. Commun.">
        <title>Thousands of microbial genomes shed light on interconnected biogeochemical processes in an aquifer system.</title>
        <authorList>
            <person name="Anantharaman K."/>
            <person name="Brown C.T."/>
            <person name="Hug L.A."/>
            <person name="Sharon I."/>
            <person name="Castelle C.J."/>
            <person name="Probst A.J."/>
            <person name="Thomas B.C."/>
            <person name="Singh A."/>
            <person name="Wilkins M.J."/>
            <person name="Karaoz U."/>
            <person name="Brodie E.L."/>
            <person name="Williams K.H."/>
            <person name="Hubbard S.S."/>
            <person name="Banfield J.F."/>
        </authorList>
    </citation>
    <scope>NUCLEOTIDE SEQUENCE [LARGE SCALE GENOMIC DNA]</scope>
</reference>
<gene>
    <name evidence="7" type="ORF">A3C04_00150</name>
</gene>
<dbReference type="GO" id="GO:0008270">
    <property type="term" value="F:zinc ion binding"/>
    <property type="evidence" value="ECO:0007669"/>
    <property type="project" value="UniProtKB-KW"/>
</dbReference>
<evidence type="ECO:0000313" key="7">
    <source>
        <dbReference type="EMBL" id="OHA65895.1"/>
    </source>
</evidence>
<evidence type="ECO:0000259" key="6">
    <source>
        <dbReference type="Pfam" id="PF01258"/>
    </source>
</evidence>
<sequence length="121" mass="13677">MNKEFLDKQQAALQKQKDRLEQELGTFATKDPSLKGDWDTKFPVEMTQGSNDPEEAAGQVEEYSTELETEFTLETQLKDVQTALEKISKGVYGICEKCNQPISRERLEASPEASICLNCQK</sequence>
<organism evidence="7 8">
    <name type="scientific">Candidatus Wildermuthbacteria bacterium RIFCSPHIGHO2_02_FULL_45_25</name>
    <dbReference type="NCBI Taxonomy" id="1802450"/>
    <lineage>
        <taxon>Bacteria</taxon>
        <taxon>Candidatus Wildermuthiibacteriota</taxon>
    </lineage>
</organism>
<dbReference type="Gene3D" id="1.20.120.910">
    <property type="entry name" value="DksA, coiled-coil domain"/>
    <property type="match status" value="1"/>
</dbReference>
<feature type="compositionally biased region" description="Basic and acidic residues" evidence="5">
    <location>
        <begin position="32"/>
        <end position="42"/>
    </location>
</feature>
<accession>A0A1G2QZ45</accession>
<comment type="caution">
    <text evidence="7">The sequence shown here is derived from an EMBL/GenBank/DDBJ whole genome shotgun (WGS) entry which is preliminary data.</text>
</comment>
<dbReference type="PROSITE" id="PS01102">
    <property type="entry name" value="ZF_DKSA_1"/>
    <property type="match status" value="1"/>
</dbReference>
<dbReference type="InterPro" id="IPR020458">
    <property type="entry name" value="Znf_DskA_TraR_CS"/>
</dbReference>
<dbReference type="SUPFAM" id="SSF109635">
    <property type="entry name" value="DnaK suppressor protein DksA, alpha-hairpin domain"/>
    <property type="match status" value="1"/>
</dbReference>
<dbReference type="InterPro" id="IPR037187">
    <property type="entry name" value="DnaK_N"/>
</dbReference>
<protein>
    <recommendedName>
        <fullName evidence="6">Zinc finger DksA/TraR C4-type domain-containing protein</fullName>
    </recommendedName>
</protein>
<evidence type="ECO:0000256" key="3">
    <source>
        <dbReference type="ARBA" id="ARBA00022833"/>
    </source>
</evidence>
<evidence type="ECO:0000313" key="8">
    <source>
        <dbReference type="Proteomes" id="UP000178092"/>
    </source>
</evidence>
<feature type="domain" description="Zinc finger DksA/TraR C4-type" evidence="6">
    <location>
        <begin position="91"/>
        <end position="120"/>
    </location>
</feature>
<dbReference type="PROSITE" id="PS51128">
    <property type="entry name" value="ZF_DKSA_2"/>
    <property type="match status" value="1"/>
</dbReference>
<proteinExistence type="predicted"/>
<dbReference type="SUPFAM" id="SSF57716">
    <property type="entry name" value="Glucocorticoid receptor-like (DNA-binding domain)"/>
    <property type="match status" value="1"/>
</dbReference>
<dbReference type="PANTHER" id="PTHR33823">
    <property type="entry name" value="RNA POLYMERASE-BINDING TRANSCRIPTION FACTOR DKSA-RELATED"/>
    <property type="match status" value="1"/>
</dbReference>
<dbReference type="Proteomes" id="UP000178092">
    <property type="component" value="Unassembled WGS sequence"/>
</dbReference>
<evidence type="ECO:0000256" key="1">
    <source>
        <dbReference type="ARBA" id="ARBA00022723"/>
    </source>
</evidence>
<evidence type="ECO:0000256" key="2">
    <source>
        <dbReference type="ARBA" id="ARBA00022771"/>
    </source>
</evidence>
<evidence type="ECO:0000256" key="4">
    <source>
        <dbReference type="PROSITE-ProRule" id="PRU00510"/>
    </source>
</evidence>
<feature type="zinc finger region" description="dksA C4-type" evidence="4">
    <location>
        <begin position="95"/>
        <end position="119"/>
    </location>
</feature>
<keyword evidence="2" id="KW-0863">Zinc-finger</keyword>
<keyword evidence="3" id="KW-0862">Zinc</keyword>
<feature type="region of interest" description="Disordered" evidence="5">
    <location>
        <begin position="26"/>
        <end position="64"/>
    </location>
</feature>
<dbReference type="Pfam" id="PF01258">
    <property type="entry name" value="zf-dskA_traR"/>
    <property type="match status" value="1"/>
</dbReference>
<dbReference type="InterPro" id="IPR000962">
    <property type="entry name" value="Znf_DskA_TraR"/>
</dbReference>
<keyword evidence="1" id="KW-0479">Metal-binding</keyword>
<dbReference type="PANTHER" id="PTHR33823:SF4">
    <property type="entry name" value="GENERAL STRESS PROTEIN 16O"/>
    <property type="match status" value="1"/>
</dbReference>
<name>A0A1G2QZ45_9BACT</name>
<dbReference type="EMBL" id="MHTV01000040">
    <property type="protein sequence ID" value="OHA65895.1"/>
    <property type="molecule type" value="Genomic_DNA"/>
</dbReference>